<dbReference type="InterPro" id="IPR017524">
    <property type="entry name" value="SASP_thioredoxin-like"/>
</dbReference>
<comment type="caution">
    <text evidence="3">The sequence shown here is derived from an EMBL/GenBank/DDBJ whole genome shotgun (WGS) entry which is preliminary data.</text>
</comment>
<name>A0ABS2SYZ8_9BACI</name>
<evidence type="ECO:0000256" key="2">
    <source>
        <dbReference type="SAM" id="MobiDB-lite"/>
    </source>
</evidence>
<accession>A0ABS2SYZ8</accession>
<dbReference type="Proteomes" id="UP001179280">
    <property type="component" value="Unassembled WGS sequence"/>
</dbReference>
<comment type="similarity">
    <text evidence="1">Belongs to the Tlp family.</text>
</comment>
<evidence type="ECO:0000256" key="1">
    <source>
        <dbReference type="HAMAP-Rule" id="MF_01506"/>
    </source>
</evidence>
<proteinExistence type="evidence at transcript level"/>
<comment type="subcellular location">
    <subcellularLocation>
        <location evidence="1">Spore core</location>
    </subcellularLocation>
</comment>
<sequence>MMPNKDDRSNNAERLEEMITNTTEKMKEAEKLVQEHGKEMTENDLEQIAKKNENREVSIEAMRQEVEDERTE</sequence>
<comment type="induction">
    <text evidence="1">Expressed only in the forespore compartment of sporulating cells.</text>
</comment>
<feature type="region of interest" description="Disordered" evidence="2">
    <location>
        <begin position="50"/>
        <end position="72"/>
    </location>
</feature>
<evidence type="ECO:0000313" key="3">
    <source>
        <dbReference type="EMBL" id="MBM7840756.1"/>
    </source>
</evidence>
<evidence type="ECO:0000313" key="4">
    <source>
        <dbReference type="Proteomes" id="UP001179280"/>
    </source>
</evidence>
<keyword evidence="1" id="KW-0749">Sporulation</keyword>
<protein>
    <recommendedName>
        <fullName evidence="1">Small, acid-soluble spore protein Tlp</fullName>
    </recommendedName>
</protein>
<dbReference type="Pfam" id="PF19824">
    <property type="entry name" value="Tlp"/>
    <property type="match status" value="1"/>
</dbReference>
<organism evidence="3 4">
    <name type="scientific">Shouchella xiaoxiensis</name>
    <dbReference type="NCBI Taxonomy" id="766895"/>
    <lineage>
        <taxon>Bacteria</taxon>
        <taxon>Bacillati</taxon>
        <taxon>Bacillota</taxon>
        <taxon>Bacilli</taxon>
        <taxon>Bacillales</taxon>
        <taxon>Bacillaceae</taxon>
        <taxon>Shouchella</taxon>
    </lineage>
</organism>
<dbReference type="EMBL" id="JAFBCV010000017">
    <property type="protein sequence ID" value="MBM7840756.1"/>
    <property type="molecule type" value="Genomic_DNA"/>
</dbReference>
<gene>
    <name evidence="1" type="primary">tlp</name>
    <name evidence="3" type="ORF">JOC54_004049</name>
</gene>
<dbReference type="HAMAP" id="MF_01506">
    <property type="entry name" value="Tlp"/>
    <property type="match status" value="1"/>
</dbReference>
<reference evidence="3" key="1">
    <citation type="submission" date="2021-01" db="EMBL/GenBank/DDBJ databases">
        <title>Genomic Encyclopedia of Type Strains, Phase IV (KMG-IV): sequencing the most valuable type-strain genomes for metagenomic binning, comparative biology and taxonomic classification.</title>
        <authorList>
            <person name="Goeker M."/>
        </authorList>
    </citation>
    <scope>NUCLEOTIDE SEQUENCE</scope>
    <source>
        <strain evidence="3">DSM 21943</strain>
    </source>
</reference>
<feature type="compositionally biased region" description="Basic and acidic residues" evidence="2">
    <location>
        <begin position="50"/>
        <end position="65"/>
    </location>
</feature>
<keyword evidence="4" id="KW-1185">Reference proteome</keyword>
<dbReference type="RefSeq" id="WP_204468560.1">
    <property type="nucleotide sequence ID" value="NZ_JAFBCV010000017.1"/>
</dbReference>